<reference evidence="4" key="1">
    <citation type="submission" date="2022-11" db="UniProtKB">
        <authorList>
            <consortium name="WormBaseParasite"/>
        </authorList>
    </citation>
    <scope>IDENTIFICATION</scope>
</reference>
<sequence>MVEYTATWARVIRTREQMNFLKNCRKAHTMPKFITNATNHLMGRNEKHNQRISQLQDIMLGHSLSEHKRRIHADLTRTRAIYSKMREHFPFGDMQRALDILRDANRTARNLHESRLRAKWNHLIGKKQEKTTHMQEESTRALLAVDTDKIVANGRLNIPFSKNRVNVPEKNTMIHSKAVACSHAVNRILDRYNKGGDFTAIDPNLDFSITKAHLADNSTYCTASKADFMKLEEMINSTWTAIYKGAGGRINKNLYERLITRDCTPPCLYTLIKTHKLKSEDLLSTDPSIYKIRPIISSIEGPADRISWLLNAILSPLLDKVPSYLKNTAHFINKLGDLTSDSAIASFDVEALYTNIPNSDAIESTMEFLDEYRKDTNLFGLTLANIRALLNACLSCNIFTFKGHFYRQKRGLAMGNRIAPVLAILFMHHIESKALTIHPRVFARYIDDIFIATASEEELKFALNALNGQCASIRLTQERPNDEGWLAFLDTEVRVYPNIESRWYRKSANKNILLHAKSAHPACMKSNIVSNTLARANLSSSEAYINHSRTLAGKILEENGYQIPKAKKRLMTRRLTSLPKEREPNPILPIPFISEKFTREIRDCIKSFDLPINVNAETARLSILLKEKEMKEPELERPASMASINTTSTPVMTPLPTYSESVRISVDDISSNPSYAVSALHSELRNLMSTYEQTLARIRQLESEVGKTRDLEETVKEYEEQYKELSTNYENLLEAHGERLERLEELELDLSDVKKVYKEQMDEMANEIFRLKNQLEGQDN</sequence>
<dbReference type="PANTHER" id="PTHR21301:SF10">
    <property type="entry name" value="REVERSE TRANSCRIPTASE DOMAIN-CONTAINING PROTEIN"/>
    <property type="match status" value="1"/>
</dbReference>
<dbReference type="WBParaSite" id="ACRNAN_scaffold868.g23093.t1">
    <property type="protein sequence ID" value="ACRNAN_scaffold868.g23093.t1"/>
    <property type="gene ID" value="ACRNAN_scaffold868.g23093"/>
</dbReference>
<dbReference type="PANTHER" id="PTHR21301">
    <property type="entry name" value="REVERSE TRANSCRIPTASE"/>
    <property type="match status" value="1"/>
</dbReference>
<evidence type="ECO:0000313" key="3">
    <source>
        <dbReference type="Proteomes" id="UP000887540"/>
    </source>
</evidence>
<evidence type="ECO:0000259" key="2">
    <source>
        <dbReference type="PROSITE" id="PS50878"/>
    </source>
</evidence>
<dbReference type="AlphaFoldDB" id="A0A914EIS7"/>
<keyword evidence="1" id="KW-0175">Coiled coil</keyword>
<dbReference type="InterPro" id="IPR058912">
    <property type="entry name" value="HTH_animal"/>
</dbReference>
<dbReference type="InterPro" id="IPR022091">
    <property type="entry name" value="TMF_TATA-bd"/>
</dbReference>
<dbReference type="Proteomes" id="UP000887540">
    <property type="component" value="Unplaced"/>
</dbReference>
<dbReference type="InterPro" id="IPR000477">
    <property type="entry name" value="RT_dom"/>
</dbReference>
<feature type="domain" description="Reverse transcriptase" evidence="2">
    <location>
        <begin position="279"/>
        <end position="508"/>
    </location>
</feature>
<accession>A0A914EIS7</accession>
<dbReference type="Pfam" id="PF00078">
    <property type="entry name" value="RVT_1"/>
    <property type="match status" value="1"/>
</dbReference>
<feature type="coiled-coil region" evidence="1">
    <location>
        <begin position="684"/>
        <end position="774"/>
    </location>
</feature>
<dbReference type="PROSITE" id="PS50878">
    <property type="entry name" value="RT_POL"/>
    <property type="match status" value="1"/>
</dbReference>
<evidence type="ECO:0000313" key="4">
    <source>
        <dbReference type="WBParaSite" id="ACRNAN_scaffold868.g23093.t1"/>
    </source>
</evidence>
<name>A0A914EIS7_9BILA</name>
<keyword evidence="3" id="KW-1185">Reference proteome</keyword>
<organism evidence="3 4">
    <name type="scientific">Acrobeloides nanus</name>
    <dbReference type="NCBI Taxonomy" id="290746"/>
    <lineage>
        <taxon>Eukaryota</taxon>
        <taxon>Metazoa</taxon>
        <taxon>Ecdysozoa</taxon>
        <taxon>Nematoda</taxon>
        <taxon>Chromadorea</taxon>
        <taxon>Rhabditida</taxon>
        <taxon>Tylenchina</taxon>
        <taxon>Cephalobomorpha</taxon>
        <taxon>Cephaloboidea</taxon>
        <taxon>Cephalobidae</taxon>
        <taxon>Acrobeloides</taxon>
    </lineage>
</organism>
<dbReference type="Pfam" id="PF26215">
    <property type="entry name" value="HTH_animal"/>
    <property type="match status" value="1"/>
</dbReference>
<evidence type="ECO:0000256" key="1">
    <source>
        <dbReference type="SAM" id="Coils"/>
    </source>
</evidence>
<protein>
    <submittedName>
        <fullName evidence="4">Reverse transcriptase domain-containing protein</fullName>
    </submittedName>
</protein>
<proteinExistence type="predicted"/>
<dbReference type="Pfam" id="PF12325">
    <property type="entry name" value="TMF_TATA_bd"/>
    <property type="match status" value="1"/>
</dbReference>